<dbReference type="SUPFAM" id="SSF53756">
    <property type="entry name" value="UDP-Glycosyltransferase/glycogen phosphorylase"/>
    <property type="match status" value="1"/>
</dbReference>
<organism evidence="1">
    <name type="scientific">marine metagenome</name>
    <dbReference type="NCBI Taxonomy" id="408172"/>
    <lineage>
        <taxon>unclassified sequences</taxon>
        <taxon>metagenomes</taxon>
        <taxon>ecological metagenomes</taxon>
    </lineage>
</organism>
<dbReference type="Pfam" id="PF04464">
    <property type="entry name" value="Glyphos_transf"/>
    <property type="match status" value="1"/>
</dbReference>
<dbReference type="InterPro" id="IPR007554">
    <property type="entry name" value="Glycerophosphate_synth"/>
</dbReference>
<dbReference type="GO" id="GO:0047355">
    <property type="term" value="F:CDP-glycerol glycerophosphotransferase activity"/>
    <property type="evidence" value="ECO:0007669"/>
    <property type="project" value="InterPro"/>
</dbReference>
<proteinExistence type="predicted"/>
<dbReference type="EMBL" id="UINC01001646">
    <property type="protein sequence ID" value="SUZ85660.1"/>
    <property type="molecule type" value="Genomic_DNA"/>
</dbReference>
<dbReference type="GO" id="GO:0016020">
    <property type="term" value="C:membrane"/>
    <property type="evidence" value="ECO:0007669"/>
    <property type="project" value="InterPro"/>
</dbReference>
<sequence length="349" mass="40680">VQQLYYLPQYLPVYHRLLKQNAGHATFVFYHGIHDAIIENIIQSENLNHIWVKDKAEANEYYKNQKADWIFFGNTFPFLNEVHQISKSVQLGHGVGPKASYYTKSSTPTTVRFVEGEYRTNRLKTMYPNDNFVNVGFCKLDPIINGETTGFDLHQLGLKTEKKTLVYAPTFYPSSIERFPKNFPEDFSKYNILIKPHYFSTSKDKYKKQRQLLSHWSNYDNVYLAKVDDYSLVPFMATADLLISDASSAIIEFAALDKPVIWCNFLKLRWNYRGIFSYRFKKRMDKDYNEYSKIAVRADSYQKLKIIVTEQVANPHTLSQTRLQYAKKLAGTLDGNASARIIDYLLNNK</sequence>
<dbReference type="Gene3D" id="3.40.50.12580">
    <property type="match status" value="1"/>
</dbReference>
<name>A0A381R2E3_9ZZZZ</name>
<dbReference type="InterPro" id="IPR043148">
    <property type="entry name" value="TagF_C"/>
</dbReference>
<accession>A0A381R2E3</accession>
<protein>
    <recommendedName>
        <fullName evidence="2">CDP-glycerol--poly(Glycerophosphate) glycerophosphotransferase</fullName>
    </recommendedName>
</protein>
<dbReference type="AlphaFoldDB" id="A0A381R2E3"/>
<feature type="non-terminal residue" evidence="1">
    <location>
        <position position="1"/>
    </location>
</feature>
<gene>
    <name evidence="1" type="ORF">METZ01_LOCUS38514</name>
</gene>
<evidence type="ECO:0000313" key="1">
    <source>
        <dbReference type="EMBL" id="SUZ85660.1"/>
    </source>
</evidence>
<evidence type="ECO:0008006" key="2">
    <source>
        <dbReference type="Google" id="ProtNLM"/>
    </source>
</evidence>
<reference evidence="1" key="1">
    <citation type="submission" date="2018-05" db="EMBL/GenBank/DDBJ databases">
        <authorList>
            <person name="Lanie J.A."/>
            <person name="Ng W.-L."/>
            <person name="Kazmierczak K.M."/>
            <person name="Andrzejewski T.M."/>
            <person name="Davidsen T.M."/>
            <person name="Wayne K.J."/>
            <person name="Tettelin H."/>
            <person name="Glass J.I."/>
            <person name="Rusch D."/>
            <person name="Podicherti R."/>
            <person name="Tsui H.-C.T."/>
            <person name="Winkler M.E."/>
        </authorList>
    </citation>
    <scope>NUCLEOTIDE SEQUENCE</scope>
</reference>